<gene>
    <name evidence="1" type="primary">phnG</name>
    <name evidence="1" type="ORF">H3221_07830</name>
</gene>
<dbReference type="AlphaFoldDB" id="A0A931CX13"/>
<proteinExistence type="predicted"/>
<reference evidence="1" key="1">
    <citation type="submission" date="2020-07" db="EMBL/GenBank/DDBJ databases">
        <title>Pseudomonas chaetoceroseae sp. nov., a new member of the Pseudomonas oleovorans group isolated from a culture of Chaetoceros calcitrans.</title>
        <authorList>
            <person name="Girard L."/>
            <person name="Lood C."/>
            <person name="De Mot R."/>
            <person name="Baudart J."/>
        </authorList>
    </citation>
    <scope>NUCLEOTIDE SEQUENCE</scope>
    <source>
        <strain evidence="1">536</strain>
    </source>
</reference>
<protein>
    <submittedName>
        <fullName evidence="1">Phosphonate C-P lyase system protein PhnG</fullName>
    </submittedName>
</protein>
<dbReference type="Proteomes" id="UP000596932">
    <property type="component" value="Unassembled WGS sequence"/>
</dbReference>
<dbReference type="Pfam" id="PF06754">
    <property type="entry name" value="PhnG"/>
    <property type="match status" value="1"/>
</dbReference>
<sequence length="153" mass="16915">METRMNDHDPNIAARQRWMGVLARAGDALDAHEAALKDSAYQLIRSPEVGMTLVRGRMGGTGSAFNLGEMTVTRCVVRLADGRTGYSYLAGRDKRRAELAALADAHLQGSDQARWLSDLIEPLARQQREQRLARAAQTATTQVEFFTLVRGED</sequence>
<dbReference type="EMBL" id="JACFYX010000005">
    <property type="protein sequence ID" value="MBG0835022.1"/>
    <property type="molecule type" value="Genomic_DNA"/>
</dbReference>
<dbReference type="GO" id="GO:0019634">
    <property type="term" value="P:organic phosphonate metabolic process"/>
    <property type="evidence" value="ECO:0007669"/>
    <property type="project" value="InterPro"/>
</dbReference>
<comment type="caution">
    <text evidence="1">The sequence shown here is derived from an EMBL/GenBank/DDBJ whole genome shotgun (WGS) entry which is preliminary data.</text>
</comment>
<dbReference type="GO" id="GO:0015716">
    <property type="term" value="P:organic phosphonate transport"/>
    <property type="evidence" value="ECO:0007669"/>
    <property type="project" value="InterPro"/>
</dbReference>
<evidence type="ECO:0000313" key="2">
    <source>
        <dbReference type="Proteomes" id="UP000596932"/>
    </source>
</evidence>
<dbReference type="GO" id="GO:0016829">
    <property type="term" value="F:lyase activity"/>
    <property type="evidence" value="ECO:0007669"/>
    <property type="project" value="UniProtKB-KW"/>
</dbReference>
<name>A0A931CX13_9PSED</name>
<accession>A0A931CX13</accession>
<keyword evidence="2" id="KW-1185">Reference proteome</keyword>
<dbReference type="InterPro" id="IPR009609">
    <property type="entry name" value="Phosphonate_metab_PhnG"/>
</dbReference>
<evidence type="ECO:0000313" key="1">
    <source>
        <dbReference type="EMBL" id="MBG0835022.1"/>
    </source>
</evidence>
<dbReference type="NCBIfam" id="TIGR03293">
    <property type="entry name" value="PhnG_redo"/>
    <property type="match status" value="1"/>
</dbReference>
<organism evidence="1 2">
    <name type="scientific">Pseudomonas chaetocerotis</name>
    <dbReference type="NCBI Taxonomy" id="2758695"/>
    <lineage>
        <taxon>Bacteria</taxon>
        <taxon>Pseudomonadati</taxon>
        <taxon>Pseudomonadota</taxon>
        <taxon>Gammaproteobacteria</taxon>
        <taxon>Pseudomonadales</taxon>
        <taxon>Pseudomonadaceae</taxon>
        <taxon>Pseudomonas</taxon>
    </lineage>
</organism>
<keyword evidence="1" id="KW-0456">Lyase</keyword>